<feature type="transmembrane region" description="Helical" evidence="6">
    <location>
        <begin position="375"/>
        <end position="402"/>
    </location>
</feature>
<evidence type="ECO:0000256" key="5">
    <source>
        <dbReference type="ARBA" id="ARBA00023136"/>
    </source>
</evidence>
<feature type="transmembrane region" description="Helical" evidence="6">
    <location>
        <begin position="312"/>
        <end position="332"/>
    </location>
</feature>
<keyword evidence="6" id="KW-0739">Sodium transport</keyword>
<feature type="transmembrane region" description="Helical" evidence="6">
    <location>
        <begin position="191"/>
        <end position="207"/>
    </location>
</feature>
<evidence type="ECO:0000313" key="8">
    <source>
        <dbReference type="Proteomes" id="UP000441333"/>
    </source>
</evidence>
<evidence type="ECO:0000256" key="4">
    <source>
        <dbReference type="ARBA" id="ARBA00022989"/>
    </source>
</evidence>
<feature type="transmembrane region" description="Helical" evidence="6">
    <location>
        <begin position="338"/>
        <end position="363"/>
    </location>
</feature>
<feature type="transmembrane region" description="Helical" evidence="6">
    <location>
        <begin position="20"/>
        <end position="41"/>
    </location>
</feature>
<dbReference type="GO" id="GO:0006885">
    <property type="term" value="P:regulation of pH"/>
    <property type="evidence" value="ECO:0007669"/>
    <property type="project" value="UniProtKB-UniRule"/>
</dbReference>
<evidence type="ECO:0000256" key="6">
    <source>
        <dbReference type="HAMAP-Rule" id="MF_01844"/>
    </source>
</evidence>
<dbReference type="PANTHER" id="PTHR30341:SF0">
    <property type="entry name" value="NA(+)_H(+) ANTIPORTER NHAA"/>
    <property type="match status" value="1"/>
</dbReference>
<feature type="transmembrane region" description="Helical" evidence="6">
    <location>
        <begin position="61"/>
        <end position="81"/>
    </location>
</feature>
<dbReference type="RefSeq" id="WP_150940709.1">
    <property type="nucleotide sequence ID" value="NZ_WAAT01000051.1"/>
</dbReference>
<comment type="catalytic activity">
    <reaction evidence="6">
        <text>Na(+)(in) + 2 H(+)(out) = Na(+)(out) + 2 H(+)(in)</text>
        <dbReference type="Rhea" id="RHEA:29251"/>
        <dbReference type="ChEBI" id="CHEBI:15378"/>
        <dbReference type="ChEBI" id="CHEBI:29101"/>
    </reaction>
</comment>
<dbReference type="Gene3D" id="1.20.1530.10">
    <property type="entry name" value="Na+/H+ antiporter like domain"/>
    <property type="match status" value="1"/>
</dbReference>
<evidence type="ECO:0000256" key="2">
    <source>
        <dbReference type="ARBA" id="ARBA00022475"/>
    </source>
</evidence>
<gene>
    <name evidence="6 7" type="primary">nhaA</name>
    <name evidence="7" type="ORF">F6U93_13465</name>
</gene>
<dbReference type="Pfam" id="PF06965">
    <property type="entry name" value="Na_H_antiport_1"/>
    <property type="match status" value="1"/>
</dbReference>
<keyword evidence="6" id="KW-0915">Sodium</keyword>
<keyword evidence="3 6" id="KW-0812">Transmembrane</keyword>
<dbReference type="NCBIfam" id="TIGR00773">
    <property type="entry name" value="NhaA"/>
    <property type="match status" value="1"/>
</dbReference>
<comment type="function">
    <text evidence="6">Na(+)/H(+) antiporter that extrudes sodium in exchange for external protons.</text>
</comment>
<dbReference type="AlphaFoldDB" id="A0A6N6MDE3"/>
<feature type="transmembrane region" description="Helical" evidence="6">
    <location>
        <begin position="166"/>
        <end position="185"/>
    </location>
</feature>
<dbReference type="EMBL" id="WAAT01000051">
    <property type="protein sequence ID" value="KAB1066857.1"/>
    <property type="molecule type" value="Genomic_DNA"/>
</dbReference>
<reference evidence="7 8" key="1">
    <citation type="submission" date="2019-09" db="EMBL/GenBank/DDBJ databases">
        <authorList>
            <person name="Cao W.R."/>
        </authorList>
    </citation>
    <scope>NUCLEOTIDE SEQUENCE [LARGE SCALE GENOMIC DNA]</scope>
    <source>
        <strain evidence="7 8">B1N29</strain>
    </source>
</reference>
<accession>A0A6N6MDE3</accession>
<keyword evidence="8" id="KW-1185">Reference proteome</keyword>
<keyword evidence="4 6" id="KW-1133">Transmembrane helix</keyword>
<feature type="transmembrane region" description="Helical" evidence="6">
    <location>
        <begin position="414"/>
        <end position="431"/>
    </location>
</feature>
<evidence type="ECO:0000313" key="7">
    <source>
        <dbReference type="EMBL" id="KAB1066857.1"/>
    </source>
</evidence>
<feature type="transmembrane region" description="Helical" evidence="6">
    <location>
        <begin position="212"/>
        <end position="228"/>
    </location>
</feature>
<protein>
    <recommendedName>
        <fullName evidence="6">Na(+)/H(+) antiporter NhaA</fullName>
    </recommendedName>
    <alternativeName>
        <fullName evidence="6">Sodium/proton antiporter NhaA</fullName>
    </alternativeName>
</protein>
<dbReference type="GO" id="GO:0015385">
    <property type="term" value="F:sodium:proton antiporter activity"/>
    <property type="evidence" value="ECO:0007669"/>
    <property type="project" value="UniProtKB-UniRule"/>
</dbReference>
<dbReference type="InterPro" id="IPR023171">
    <property type="entry name" value="Na/H_antiporter_dom_sf"/>
</dbReference>
<comment type="subcellular location">
    <subcellularLocation>
        <location evidence="1">Cell inner membrane</location>
        <topology evidence="1">Multi-pass membrane protein</topology>
    </subcellularLocation>
    <subcellularLocation>
        <location evidence="6">Cell membrane</location>
        <topology evidence="6">Multi-pass membrane protein</topology>
    </subcellularLocation>
</comment>
<organism evidence="7 8">
    <name type="scientific">Pseudotamlana haliotis</name>
    <dbReference type="NCBI Taxonomy" id="2614804"/>
    <lineage>
        <taxon>Bacteria</taxon>
        <taxon>Pseudomonadati</taxon>
        <taxon>Bacteroidota</taxon>
        <taxon>Flavobacteriia</taxon>
        <taxon>Flavobacteriales</taxon>
        <taxon>Flavobacteriaceae</taxon>
        <taxon>Pseudotamlana</taxon>
    </lineage>
</organism>
<evidence type="ECO:0000256" key="1">
    <source>
        <dbReference type="ARBA" id="ARBA00004429"/>
    </source>
</evidence>
<name>A0A6N6MDE3_9FLAO</name>
<keyword evidence="2 6" id="KW-1003">Cell membrane</keyword>
<evidence type="ECO:0000256" key="3">
    <source>
        <dbReference type="ARBA" id="ARBA00022692"/>
    </source>
</evidence>
<keyword evidence="6" id="KW-0050">Antiport</keyword>
<comment type="similarity">
    <text evidence="6">Belongs to the NhaA Na(+)/H(+) (TC 2.A.33) antiporter family.</text>
</comment>
<dbReference type="HAMAP" id="MF_01844">
    <property type="entry name" value="NhaA"/>
    <property type="match status" value="1"/>
</dbReference>
<keyword evidence="6" id="KW-0406">Ion transport</keyword>
<sequence>MEPKSNILSPIQKFIKIESFSGILLLFAAILALAWANSPYSASYTALWEYHLGYKSETFELYKPLILWINDGFMAVFFFLIGLEIKREFLIGELNTAKKLAFPLVGAVGGMLIPVLFFVLINNTLSTHPGDTLHGWGIPMATDIAFSLAILKVLGNKVPISLKIFLTAFAIVDDLGAVIVIALFYSGTIKMALLGAALVLLAILYFLSHKGYYSKFLMIIFGIAIWILFLKSGIHPTLAGILLAFSVPIRQKADTSVFLTRLEEITNKIKSSSELKEPILSAEQIHEIDELQHWTNEYQSPLQHLEHHLHDWVAYFIIPIFALANSGVVLSSSEGLDLVLVANIAVCLLLGKSIGVSIFVLLADKLKIIKIPSDITTAHIIGVSFLAGIGFTMAIFIASLAFTEHHIYVDSAKIGILIGSSISGIIGYMLLNRQGNKMAKLDEPKPVSN</sequence>
<proteinExistence type="inferred from homology"/>
<keyword evidence="6" id="KW-0813">Transport</keyword>
<dbReference type="PANTHER" id="PTHR30341">
    <property type="entry name" value="SODIUM ION/PROTON ANTIPORTER NHAA-RELATED"/>
    <property type="match status" value="1"/>
</dbReference>
<keyword evidence="5 6" id="KW-0472">Membrane</keyword>
<comment type="caution">
    <text evidence="7">The sequence shown here is derived from an EMBL/GenBank/DDBJ whole genome shotgun (WGS) entry which is preliminary data.</text>
</comment>
<dbReference type="InterPro" id="IPR004670">
    <property type="entry name" value="NhaA"/>
</dbReference>
<dbReference type="GO" id="GO:0005886">
    <property type="term" value="C:plasma membrane"/>
    <property type="evidence" value="ECO:0007669"/>
    <property type="project" value="UniProtKB-SubCell"/>
</dbReference>
<feature type="transmembrane region" description="Helical" evidence="6">
    <location>
        <begin position="133"/>
        <end position="154"/>
    </location>
</feature>
<dbReference type="Proteomes" id="UP000441333">
    <property type="component" value="Unassembled WGS sequence"/>
</dbReference>
<feature type="transmembrane region" description="Helical" evidence="6">
    <location>
        <begin position="101"/>
        <end position="121"/>
    </location>
</feature>